<dbReference type="EMBL" id="JACYTR010000003">
    <property type="protein sequence ID" value="MBD8524623.1"/>
    <property type="molecule type" value="Genomic_DNA"/>
</dbReference>
<accession>A0AAW3ZEM6</accession>
<dbReference type="PANTHER" id="PTHR35585">
    <property type="entry name" value="HHE DOMAIN PROTEIN (AFU_ORTHOLOGUE AFUA_4G00730)"/>
    <property type="match status" value="1"/>
</dbReference>
<evidence type="ECO:0000313" key="3">
    <source>
        <dbReference type="Proteomes" id="UP000613768"/>
    </source>
</evidence>
<keyword evidence="3" id="KW-1185">Reference proteome</keyword>
<dbReference type="RefSeq" id="WP_192027968.1">
    <property type="nucleotide sequence ID" value="NZ_JACYTR010000003.1"/>
</dbReference>
<dbReference type="PANTHER" id="PTHR35585:SF1">
    <property type="entry name" value="HHE DOMAIN PROTEIN (AFU_ORTHOLOGUE AFUA_4G00730)"/>
    <property type="match status" value="1"/>
</dbReference>
<proteinExistence type="predicted"/>
<sequence>MSQTIFETLRQDHDRQRRLVELLEKTEGDSRARRELFAMLKAELSSHAAAEERHFYAPLIACDLTQEKARHSIAEHHEIDELVESLEEVDMSSSAWLRRAKLLFDRVKHHLEEEEHEVFQLARNALSRAQIVQLGDEYVGSMEEFRAETA</sequence>
<gene>
    <name evidence="2" type="ORF">IFO71_02615</name>
</gene>
<comment type="caution">
    <text evidence="2">The sequence shown here is derived from an EMBL/GenBank/DDBJ whole genome shotgun (WGS) entry which is preliminary data.</text>
</comment>
<dbReference type="InterPro" id="IPR012312">
    <property type="entry name" value="Hemerythrin-like"/>
</dbReference>
<dbReference type="Proteomes" id="UP000613768">
    <property type="component" value="Unassembled WGS sequence"/>
</dbReference>
<name>A0AAW3ZEM6_9GAMM</name>
<dbReference type="Gene3D" id="1.20.120.520">
    <property type="entry name" value="nmb1532 protein domain like"/>
    <property type="match status" value="1"/>
</dbReference>
<organism evidence="2 3">
    <name type="scientific">Pseudomarimonas arenosa</name>
    <dbReference type="NCBI Taxonomy" id="2774145"/>
    <lineage>
        <taxon>Bacteria</taxon>
        <taxon>Pseudomonadati</taxon>
        <taxon>Pseudomonadota</taxon>
        <taxon>Gammaproteobacteria</taxon>
        <taxon>Lysobacterales</taxon>
        <taxon>Lysobacteraceae</taxon>
        <taxon>Pseudomarimonas</taxon>
    </lineage>
</organism>
<evidence type="ECO:0000313" key="2">
    <source>
        <dbReference type="EMBL" id="MBD8524623.1"/>
    </source>
</evidence>
<protein>
    <submittedName>
        <fullName evidence="2">Hemerythrin domain-containing protein</fullName>
    </submittedName>
</protein>
<reference evidence="2 3" key="1">
    <citation type="submission" date="2020-09" db="EMBL/GenBank/DDBJ databases">
        <title>Pseudoxanthomonas sp. CAU 1598 isolated from sand of Yaerae Beach.</title>
        <authorList>
            <person name="Kim W."/>
        </authorList>
    </citation>
    <scope>NUCLEOTIDE SEQUENCE [LARGE SCALE GENOMIC DNA]</scope>
    <source>
        <strain evidence="2 3">CAU 1598</strain>
    </source>
</reference>
<feature type="domain" description="Hemerythrin-like" evidence="1">
    <location>
        <begin position="4"/>
        <end position="122"/>
    </location>
</feature>
<dbReference type="AlphaFoldDB" id="A0AAW3ZEM6"/>
<dbReference type="Pfam" id="PF01814">
    <property type="entry name" value="Hemerythrin"/>
    <property type="match status" value="1"/>
</dbReference>
<evidence type="ECO:0000259" key="1">
    <source>
        <dbReference type="Pfam" id="PF01814"/>
    </source>
</evidence>